<dbReference type="Pfam" id="PF00612">
    <property type="entry name" value="IQ"/>
    <property type="match status" value="2"/>
</dbReference>
<sequence length="1080" mass="119548">MLTAETEVLQSARCLSGASRVVPTSTAPRVAFTRAAAAAHTAPSRKVSESGGSAMRRAKTSEPRRGKVSEKGTPCWPRERRALSFTSTPCVQRSDVAGSIAAGGYASAIRVGTPTIPPPSGHSLPSWATTDAGLSPFHKKLAHLAAEKLQRAWRRWWLCNCSCFGPQGLRALRGSIVYLQRWWRDILLRKLMRKQVAKVWRGIFLRAQLMHASAARLQRGWRMHLATRWRLRLRKAVEDIQKAWRCHRACVRRRQKRAALQQLTSFARRKGAVCFVVRAMNRLIQVKHEAAVCIQSSWRGLQIRRRFAGDRDQMERARDRREIIRRKAQLLEGKASKAPTTPSHPSLPPRICGPGIVQSTSEKPASNASSATPRDGRMQSRSKRLSLGSKDPPAAPRPHAQAPAGSISMAKFLASQNALSSSFRNTTAVDVPALLRSLLTRGLLSSRPHSSPFSAELGRNSDLEAIHNWLASALPSLRVRGVLRVECSGAAAAAYSSVASTLGPERLLWHGTSWDCVGNIAQNGFNRGYSGRHGSKLGKGSYFAEEPAFALRFCGRREPKAIFLAGHLEWKQSSLLGFKVQETRSMLNIHVALSGKLTTPESNMLLNAYEQNRQHSMGLQIQEPTVHFSKRPRKTVLCLATVAKREGQRICTFDRLVEMNGFRGPSLEMARLLARNVRPEGLLLTLQRPVERRVRLQLPGELGLTVHYKKYGSLAPWVSEMPLTGLIARWNLERPHEAIAANDRRWARNALDASGQILYELTILGAKWKLCLGILRGCQLAFGIRALVPTGLLSSKAEEILTQVLAPCHLKPEVQVLSPKRLSDPGFPEPVLTPPSFLHPDAIPDLFEASCSTCSGSLGLVMDATDPSCLIVKMIERRGALPEWNEVAPEGKRVSKYDRIIEVNGQGGESEELMKRLHSLDLTWFSITIQRPEARLVKLHLPGDTGMSVEYEKSESAVPWISRISNGLLRSWNEDMPEQSVAVHDRIVSVNGCAGSSELILDRLALAEKTIELLAPRQKERVLKGLDRLGVALGVSGREWVDAQGDVYIYIYVAETFRVYFTAGSSFSSSAAIILILILL</sequence>
<dbReference type="GO" id="GO:0005634">
    <property type="term" value="C:nucleus"/>
    <property type="evidence" value="ECO:0007669"/>
    <property type="project" value="UniProtKB-SubCell"/>
</dbReference>
<feature type="region of interest" description="Disordered" evidence="6">
    <location>
        <begin position="328"/>
        <end position="403"/>
    </location>
</feature>
<evidence type="ECO:0000313" key="10">
    <source>
        <dbReference type="Proteomes" id="UP000604046"/>
    </source>
</evidence>
<dbReference type="SUPFAM" id="SSF56399">
    <property type="entry name" value="ADP-ribosylation"/>
    <property type="match status" value="1"/>
</dbReference>
<evidence type="ECO:0000256" key="1">
    <source>
        <dbReference type="ARBA" id="ARBA00004123"/>
    </source>
</evidence>
<evidence type="ECO:0000256" key="5">
    <source>
        <dbReference type="ARBA" id="ARBA00023242"/>
    </source>
</evidence>
<dbReference type="InterPro" id="IPR000048">
    <property type="entry name" value="IQ_motif_EF-hand-BS"/>
</dbReference>
<gene>
    <name evidence="9" type="primary">Myo9a</name>
    <name evidence="9" type="ORF">SNAT2548_LOCUS32521</name>
</gene>
<evidence type="ECO:0000256" key="3">
    <source>
        <dbReference type="ARBA" id="ARBA00022679"/>
    </source>
</evidence>
<organism evidence="9 10">
    <name type="scientific">Symbiodinium natans</name>
    <dbReference type="NCBI Taxonomy" id="878477"/>
    <lineage>
        <taxon>Eukaryota</taxon>
        <taxon>Sar</taxon>
        <taxon>Alveolata</taxon>
        <taxon>Dinophyceae</taxon>
        <taxon>Suessiales</taxon>
        <taxon>Symbiodiniaceae</taxon>
        <taxon>Symbiodinium</taxon>
    </lineage>
</organism>
<feature type="compositionally biased region" description="Basic and acidic residues" evidence="6">
    <location>
        <begin position="59"/>
        <end position="70"/>
    </location>
</feature>
<dbReference type="AlphaFoldDB" id="A0A812UKH0"/>
<dbReference type="Gene3D" id="3.90.228.10">
    <property type="match status" value="1"/>
</dbReference>
<evidence type="ECO:0000256" key="4">
    <source>
        <dbReference type="ARBA" id="ARBA00023027"/>
    </source>
</evidence>
<evidence type="ECO:0000256" key="6">
    <source>
        <dbReference type="SAM" id="MobiDB-lite"/>
    </source>
</evidence>
<reference evidence="9" key="1">
    <citation type="submission" date="2021-02" db="EMBL/GenBank/DDBJ databases">
        <authorList>
            <person name="Dougan E. K."/>
            <person name="Rhodes N."/>
            <person name="Thang M."/>
            <person name="Chan C."/>
        </authorList>
    </citation>
    <scope>NUCLEOTIDE SEQUENCE</scope>
</reference>
<dbReference type="GO" id="GO:0003950">
    <property type="term" value="F:NAD+ poly-ADP-ribosyltransferase activity"/>
    <property type="evidence" value="ECO:0007669"/>
    <property type="project" value="InterPro"/>
</dbReference>
<dbReference type="InterPro" id="IPR012317">
    <property type="entry name" value="Poly(ADP-ribose)pol_cat_dom"/>
</dbReference>
<keyword evidence="7" id="KW-0472">Membrane</keyword>
<keyword evidence="4" id="KW-0520">NAD</keyword>
<dbReference type="SMART" id="SM00015">
    <property type="entry name" value="IQ"/>
    <property type="match status" value="4"/>
</dbReference>
<dbReference type="OrthoDB" id="424468at2759"/>
<keyword evidence="3" id="KW-0808">Transferase</keyword>
<dbReference type="Proteomes" id="UP000604046">
    <property type="component" value="Unassembled WGS sequence"/>
</dbReference>
<feature type="compositionally biased region" description="Polar residues" evidence="6">
    <location>
        <begin position="357"/>
        <end position="372"/>
    </location>
</feature>
<evidence type="ECO:0000256" key="7">
    <source>
        <dbReference type="SAM" id="Phobius"/>
    </source>
</evidence>
<dbReference type="GO" id="GO:0005737">
    <property type="term" value="C:cytoplasm"/>
    <property type="evidence" value="ECO:0007669"/>
    <property type="project" value="TreeGrafter"/>
</dbReference>
<comment type="caution">
    <text evidence="9">The sequence shown here is derived from an EMBL/GenBank/DDBJ whole genome shotgun (WGS) entry which is preliminary data.</text>
</comment>
<evidence type="ECO:0000259" key="8">
    <source>
        <dbReference type="Pfam" id="PF00644"/>
    </source>
</evidence>
<protein>
    <submittedName>
        <fullName evidence="9">Myo9a protein</fullName>
    </submittedName>
</protein>
<keyword evidence="5" id="KW-0539">Nucleus</keyword>
<keyword evidence="7" id="KW-0812">Transmembrane</keyword>
<dbReference type="PANTHER" id="PTHR14453">
    <property type="entry name" value="PARP/ZINC FINGER CCCH TYPE DOMAIN CONTAINING PROTEIN"/>
    <property type="match status" value="1"/>
</dbReference>
<dbReference type="EMBL" id="CAJNDS010002712">
    <property type="protein sequence ID" value="CAE7570953.1"/>
    <property type="molecule type" value="Genomic_DNA"/>
</dbReference>
<accession>A0A812UKH0</accession>
<dbReference type="GO" id="GO:0010629">
    <property type="term" value="P:negative regulation of gene expression"/>
    <property type="evidence" value="ECO:0007669"/>
    <property type="project" value="TreeGrafter"/>
</dbReference>
<dbReference type="PROSITE" id="PS50096">
    <property type="entry name" value="IQ"/>
    <property type="match status" value="1"/>
</dbReference>
<evidence type="ECO:0000313" key="9">
    <source>
        <dbReference type="EMBL" id="CAE7570953.1"/>
    </source>
</evidence>
<dbReference type="PANTHER" id="PTHR14453:SF67">
    <property type="entry name" value="POLY [ADP-RIBOSE] POLYMERASE"/>
    <property type="match status" value="1"/>
</dbReference>
<evidence type="ECO:0000256" key="2">
    <source>
        <dbReference type="ARBA" id="ARBA00022676"/>
    </source>
</evidence>
<keyword evidence="10" id="KW-1185">Reference proteome</keyword>
<keyword evidence="7" id="KW-1133">Transmembrane helix</keyword>
<feature type="transmembrane region" description="Helical" evidence="7">
    <location>
        <begin position="1059"/>
        <end position="1079"/>
    </location>
</feature>
<dbReference type="InterPro" id="IPR052056">
    <property type="entry name" value="Mono-ARTD/PARP"/>
</dbReference>
<keyword evidence="2" id="KW-0328">Glycosyltransferase</keyword>
<dbReference type="Pfam" id="PF00644">
    <property type="entry name" value="PARP"/>
    <property type="match status" value="1"/>
</dbReference>
<feature type="domain" description="PARP catalytic" evidence="8">
    <location>
        <begin position="476"/>
        <end position="595"/>
    </location>
</feature>
<comment type="subcellular location">
    <subcellularLocation>
        <location evidence="1">Nucleus</location>
    </subcellularLocation>
</comment>
<dbReference type="GO" id="GO:0003714">
    <property type="term" value="F:transcription corepressor activity"/>
    <property type="evidence" value="ECO:0007669"/>
    <property type="project" value="TreeGrafter"/>
</dbReference>
<feature type="region of interest" description="Disordered" evidence="6">
    <location>
        <begin position="39"/>
        <end position="73"/>
    </location>
</feature>
<name>A0A812UKH0_9DINO</name>
<proteinExistence type="predicted"/>